<evidence type="ECO:0000313" key="10">
    <source>
        <dbReference type="EMBL" id="CAE6411821.1"/>
    </source>
</evidence>
<keyword evidence="7" id="KW-0472">Membrane</keyword>
<dbReference type="Pfam" id="PF20651">
    <property type="entry name" value="EXOC6_Sec15_N"/>
    <property type="match status" value="1"/>
</dbReference>
<comment type="caution">
    <text evidence="10">The sequence shown here is derived from an EMBL/GenBank/DDBJ whole genome shotgun (WGS) entry which is preliminary data.</text>
</comment>
<dbReference type="PANTHER" id="PTHR12702">
    <property type="entry name" value="SEC15"/>
    <property type="match status" value="1"/>
</dbReference>
<evidence type="ECO:0000259" key="9">
    <source>
        <dbReference type="Pfam" id="PF20651"/>
    </source>
</evidence>
<name>A0A8H2WWZ3_9AGAM</name>
<dbReference type="GO" id="GO:0000145">
    <property type="term" value="C:exocyst"/>
    <property type="evidence" value="ECO:0007669"/>
    <property type="project" value="UniProtKB-UniRule"/>
</dbReference>
<evidence type="ECO:0000256" key="7">
    <source>
        <dbReference type="SAM" id="Phobius"/>
    </source>
</evidence>
<evidence type="ECO:0000256" key="6">
    <source>
        <dbReference type="SAM" id="MobiDB-lite"/>
    </source>
</evidence>
<evidence type="ECO:0000256" key="5">
    <source>
        <dbReference type="PIRNR" id="PIRNR025007"/>
    </source>
</evidence>
<dbReference type="GO" id="GO:0006886">
    <property type="term" value="P:intracellular protein transport"/>
    <property type="evidence" value="ECO:0007669"/>
    <property type="project" value="InterPro"/>
</dbReference>
<dbReference type="InterPro" id="IPR007225">
    <property type="entry name" value="EXOC6/Sec15"/>
</dbReference>
<reference evidence="10" key="1">
    <citation type="submission" date="2021-01" db="EMBL/GenBank/DDBJ databases">
        <authorList>
            <person name="Kaushik A."/>
        </authorList>
    </citation>
    <scope>NUCLEOTIDE SEQUENCE</scope>
    <source>
        <strain evidence="10">AG1-1C</strain>
    </source>
</reference>
<feature type="compositionally biased region" description="Basic and acidic residues" evidence="6">
    <location>
        <begin position="781"/>
        <end position="801"/>
    </location>
</feature>
<dbReference type="InterPro" id="IPR042045">
    <property type="entry name" value="EXOC6/Sec15_C_dom1"/>
</dbReference>
<evidence type="ECO:0000256" key="1">
    <source>
        <dbReference type="ARBA" id="ARBA00007944"/>
    </source>
</evidence>
<dbReference type="GO" id="GO:0006893">
    <property type="term" value="P:Golgi to plasma membrane transport"/>
    <property type="evidence" value="ECO:0007669"/>
    <property type="project" value="TreeGrafter"/>
</dbReference>
<evidence type="ECO:0000256" key="4">
    <source>
        <dbReference type="ARBA" id="ARBA00023054"/>
    </source>
</evidence>
<proteinExistence type="inferred from homology"/>
<feature type="domain" description="Exocyst complex component EXOC6/Sec15 N-terminal" evidence="9">
    <location>
        <begin position="56"/>
        <end position="222"/>
    </location>
</feature>
<dbReference type="Proteomes" id="UP000663846">
    <property type="component" value="Unassembled WGS sequence"/>
</dbReference>
<evidence type="ECO:0000313" key="11">
    <source>
        <dbReference type="Proteomes" id="UP000663846"/>
    </source>
</evidence>
<evidence type="ECO:0000256" key="2">
    <source>
        <dbReference type="ARBA" id="ARBA00022448"/>
    </source>
</evidence>
<dbReference type="InterPro" id="IPR046361">
    <property type="entry name" value="EXOC6/Sec15_C"/>
</dbReference>
<feature type="transmembrane region" description="Helical" evidence="7">
    <location>
        <begin position="567"/>
        <end position="587"/>
    </location>
</feature>
<sequence length="801" mass="90172">MPPRRPAYTQADIDAQLQAIHLLDPSSTTENLEGLGTLVKSVHDARQQDAFLRTVKGLIESKDADIEKICGDNYQDFAGSVSTLLTVRTYTVNLRDRINSLDQEVSQVGHGLASKKKALLKSKRTAGNLDEAIGTLQSCLRVLDMVNKVGEMIRDRKYWSALRTLEEIRSLPFSSISQTPFLDHILASLPSLRAQIKGAVTSEHNSWLLTVREVTGEVGHLALAAVEERARRWRARREREGLSYTNRVGCAVELVTNEKVEYDVLNNDRIVVDFKPLYQSIHIHTALDALDEFQRTYQADRAAQSSLILTGNPATAANLLPLLQQLIGFFVIESHVLRTTSGRGFRTQHDVDELWDGVMERLVETLRSGMGISLTSDQLIKAVEHLTAFQSAMEEYAYDTSPINGLTSLMFEKYTGGIDKAVNGDDNIPMDVSNQEDVQKEQLLMGCFATNAAKEVIFSRGPPQSFPFSRVVRKVALLIKDYAHQFYQFVEGVSQPPRNVDQILERSLGELLSKCVAETYTARLGTANALSQVAQMLVNVAYLRDGCAEVDKYLTTLRYVRIQSFSYLAWCLFFFLFVALAILKLNATHLPSSGHRGHTFHISATEALGRTLQRAESRISAVIAKKLDDFEPEYDWTTRTAETQASLYIFQLVSWLTTVVDSLDVEDRFKAAAYRNAMIHVSNLFMDFLSGRNITAMSEEAIRSMLVDVDFMKDQFESIGRPEATSAFKELRMMTSIVLNNLVPEYLQLHTRQTKYPLVSPSKLQVLLEKLARFYSTTRTGPDRERADKYRRDADAVSRMI</sequence>
<dbReference type="GO" id="GO:0090522">
    <property type="term" value="P:vesicle tethering involved in exocytosis"/>
    <property type="evidence" value="ECO:0007669"/>
    <property type="project" value="UniProtKB-UniRule"/>
</dbReference>
<dbReference type="AlphaFoldDB" id="A0A8H2WWZ3"/>
<dbReference type="GO" id="GO:0016020">
    <property type="term" value="C:membrane"/>
    <property type="evidence" value="ECO:0007669"/>
    <property type="project" value="TreeGrafter"/>
</dbReference>
<organism evidence="10 11">
    <name type="scientific">Rhizoctonia solani</name>
    <dbReference type="NCBI Taxonomy" id="456999"/>
    <lineage>
        <taxon>Eukaryota</taxon>
        <taxon>Fungi</taxon>
        <taxon>Dikarya</taxon>
        <taxon>Basidiomycota</taxon>
        <taxon>Agaricomycotina</taxon>
        <taxon>Agaricomycetes</taxon>
        <taxon>Cantharellales</taxon>
        <taxon>Ceratobasidiaceae</taxon>
        <taxon>Rhizoctonia</taxon>
    </lineage>
</organism>
<keyword evidence="3 5" id="KW-0268">Exocytosis</keyword>
<gene>
    <name evidence="10" type="ORF">RDB_LOCUS69791</name>
</gene>
<keyword evidence="7" id="KW-1133">Transmembrane helix</keyword>
<keyword evidence="7" id="KW-0812">Transmembrane</keyword>
<evidence type="ECO:0000256" key="3">
    <source>
        <dbReference type="ARBA" id="ARBA00022483"/>
    </source>
</evidence>
<dbReference type="InterPro" id="IPR042044">
    <property type="entry name" value="EXOC6PINT-1/Sec15/Tip20_C_dom2"/>
</dbReference>
<keyword evidence="4" id="KW-0175">Coiled coil</keyword>
<evidence type="ECO:0000259" key="8">
    <source>
        <dbReference type="Pfam" id="PF04091"/>
    </source>
</evidence>
<feature type="region of interest" description="Disordered" evidence="6">
    <location>
        <begin position="779"/>
        <end position="801"/>
    </location>
</feature>
<dbReference type="PANTHER" id="PTHR12702:SF0">
    <property type="entry name" value="EXOCYST COMPLEX COMPONENT 6"/>
    <property type="match status" value="1"/>
</dbReference>
<dbReference type="Gene3D" id="1.20.58.670">
    <property type="entry name" value="Dsl1p vesicle tethering complex, Tip20p subunit, domain D"/>
    <property type="match status" value="1"/>
</dbReference>
<dbReference type="Gene3D" id="1.10.357.30">
    <property type="entry name" value="Exocyst complex subunit Sec15 C-terminal domain, N-terminal subdomain"/>
    <property type="match status" value="1"/>
</dbReference>
<feature type="domain" description="Exocyst complex subunit EXOC6/Sec15 C-terminal" evidence="8">
    <location>
        <begin position="408"/>
        <end position="770"/>
    </location>
</feature>
<accession>A0A8H2WWZ3</accession>
<dbReference type="EMBL" id="CAJMWS010000313">
    <property type="protein sequence ID" value="CAE6411821.1"/>
    <property type="molecule type" value="Genomic_DNA"/>
</dbReference>
<keyword evidence="2 5" id="KW-0813">Transport</keyword>
<comment type="function">
    <text evidence="5">Component of the exocyst complex involved in the docking of exocytic vesicles with fusion sites on the plasma membrane.</text>
</comment>
<dbReference type="Pfam" id="PF04091">
    <property type="entry name" value="Sec15_C"/>
    <property type="match status" value="1"/>
</dbReference>
<dbReference type="PIRSF" id="PIRSF025007">
    <property type="entry name" value="Sec15"/>
    <property type="match status" value="1"/>
</dbReference>
<comment type="similarity">
    <text evidence="1 5">Belongs to the SEC15 family.</text>
</comment>
<protein>
    <recommendedName>
        <fullName evidence="5">Exocyst complex component SEC15</fullName>
    </recommendedName>
</protein>
<dbReference type="InterPro" id="IPR048359">
    <property type="entry name" value="EXOC6_Sec15_N"/>
</dbReference>